<keyword evidence="3" id="KW-1185">Reference proteome</keyword>
<dbReference type="EMBL" id="MU001678">
    <property type="protein sequence ID" value="KAF2458224.1"/>
    <property type="molecule type" value="Genomic_DNA"/>
</dbReference>
<evidence type="ECO:0000256" key="1">
    <source>
        <dbReference type="SAM" id="MobiDB-lite"/>
    </source>
</evidence>
<gene>
    <name evidence="2" type="ORF">BDY21DRAFT_215772</name>
</gene>
<feature type="region of interest" description="Disordered" evidence="1">
    <location>
        <begin position="1"/>
        <end position="21"/>
    </location>
</feature>
<accession>A0A6A6P345</accession>
<name>A0A6A6P345_9PEZI</name>
<proteinExistence type="predicted"/>
<sequence>MRGRAASAPRHPGSGKAQLGTAGWYPAAGSSALRAAQTWPPNQVVTASRATACHPEAEAPVLLMPCPYVGELQAPSYTSRPAPRSFGPASPTFSQRLARRRELSCDRILRKVLWSLVDHRRARIHCRPSFPGIAIAISRRVPSDETLELVPLCLPAVSLIFLSVPA</sequence>
<reference evidence="2" key="1">
    <citation type="journal article" date="2020" name="Stud. Mycol.">
        <title>101 Dothideomycetes genomes: a test case for predicting lifestyles and emergence of pathogens.</title>
        <authorList>
            <person name="Haridas S."/>
            <person name="Albert R."/>
            <person name="Binder M."/>
            <person name="Bloem J."/>
            <person name="Labutti K."/>
            <person name="Salamov A."/>
            <person name="Andreopoulos B."/>
            <person name="Baker S."/>
            <person name="Barry K."/>
            <person name="Bills G."/>
            <person name="Bluhm B."/>
            <person name="Cannon C."/>
            <person name="Castanera R."/>
            <person name="Culley D."/>
            <person name="Daum C."/>
            <person name="Ezra D."/>
            <person name="Gonzalez J."/>
            <person name="Henrissat B."/>
            <person name="Kuo A."/>
            <person name="Liang C."/>
            <person name="Lipzen A."/>
            <person name="Lutzoni F."/>
            <person name="Magnuson J."/>
            <person name="Mondo S."/>
            <person name="Nolan M."/>
            <person name="Ohm R."/>
            <person name="Pangilinan J."/>
            <person name="Park H.-J."/>
            <person name="Ramirez L."/>
            <person name="Alfaro M."/>
            <person name="Sun H."/>
            <person name="Tritt A."/>
            <person name="Yoshinaga Y."/>
            <person name="Zwiers L.-H."/>
            <person name="Turgeon B."/>
            <person name="Goodwin S."/>
            <person name="Spatafora J."/>
            <person name="Crous P."/>
            <person name="Grigoriev I."/>
        </authorList>
    </citation>
    <scope>NUCLEOTIDE SEQUENCE</scope>
    <source>
        <strain evidence="2">ATCC 16933</strain>
    </source>
</reference>
<evidence type="ECO:0000313" key="3">
    <source>
        <dbReference type="Proteomes" id="UP000799766"/>
    </source>
</evidence>
<organism evidence="2 3">
    <name type="scientific">Lineolata rhizophorae</name>
    <dbReference type="NCBI Taxonomy" id="578093"/>
    <lineage>
        <taxon>Eukaryota</taxon>
        <taxon>Fungi</taxon>
        <taxon>Dikarya</taxon>
        <taxon>Ascomycota</taxon>
        <taxon>Pezizomycotina</taxon>
        <taxon>Dothideomycetes</taxon>
        <taxon>Dothideomycetes incertae sedis</taxon>
        <taxon>Lineolatales</taxon>
        <taxon>Lineolataceae</taxon>
        <taxon>Lineolata</taxon>
    </lineage>
</organism>
<dbReference type="AlphaFoldDB" id="A0A6A6P345"/>
<protein>
    <submittedName>
        <fullName evidence="2">Uncharacterized protein</fullName>
    </submittedName>
</protein>
<evidence type="ECO:0000313" key="2">
    <source>
        <dbReference type="EMBL" id="KAF2458224.1"/>
    </source>
</evidence>
<dbReference type="Proteomes" id="UP000799766">
    <property type="component" value="Unassembled WGS sequence"/>
</dbReference>